<comment type="caution">
    <text evidence="4">The sequence shown here is derived from an EMBL/GenBank/DDBJ whole genome shotgun (WGS) entry which is preliminary data.</text>
</comment>
<dbReference type="AlphaFoldDB" id="A0A448TF99"/>
<dbReference type="Gene3D" id="1.10.357.10">
    <property type="entry name" value="Tetracycline Repressor, domain 2"/>
    <property type="match status" value="1"/>
</dbReference>
<dbReference type="PROSITE" id="PS50977">
    <property type="entry name" value="HTH_TETR_2"/>
    <property type="match status" value="1"/>
</dbReference>
<keyword evidence="1 2" id="KW-0238">DNA-binding</keyword>
<dbReference type="InterPro" id="IPR001647">
    <property type="entry name" value="HTH_TetR"/>
</dbReference>
<evidence type="ECO:0000259" key="3">
    <source>
        <dbReference type="PROSITE" id="PS50977"/>
    </source>
</evidence>
<organism evidence="4 5">
    <name type="scientific">Corynebacterium matruchotii</name>
    <dbReference type="NCBI Taxonomy" id="43768"/>
    <lineage>
        <taxon>Bacteria</taxon>
        <taxon>Bacillati</taxon>
        <taxon>Actinomycetota</taxon>
        <taxon>Actinomycetes</taxon>
        <taxon>Mycobacteriales</taxon>
        <taxon>Corynebacteriaceae</taxon>
        <taxon>Corynebacterium</taxon>
    </lineage>
</organism>
<dbReference type="SUPFAM" id="SSF46689">
    <property type="entry name" value="Homeodomain-like"/>
    <property type="match status" value="1"/>
</dbReference>
<protein>
    <submittedName>
        <fullName evidence="4">TetR-family transcriptional regulator</fullName>
    </submittedName>
</protein>
<gene>
    <name evidence="4" type="ORF">NCTC10254_02069</name>
</gene>
<dbReference type="GO" id="GO:0003677">
    <property type="term" value="F:DNA binding"/>
    <property type="evidence" value="ECO:0007669"/>
    <property type="project" value="UniProtKB-UniRule"/>
</dbReference>
<accession>A0A448TF99</accession>
<name>A0A448TF99_9CORY</name>
<dbReference type="Pfam" id="PF00440">
    <property type="entry name" value="TetR_N"/>
    <property type="match status" value="1"/>
</dbReference>
<proteinExistence type="predicted"/>
<evidence type="ECO:0000313" key="4">
    <source>
        <dbReference type="EMBL" id="SPW31319.1"/>
    </source>
</evidence>
<dbReference type="InterPro" id="IPR009057">
    <property type="entry name" value="Homeodomain-like_sf"/>
</dbReference>
<dbReference type="GeneID" id="84575141"/>
<evidence type="ECO:0000313" key="5">
    <source>
        <dbReference type="Proteomes" id="UP000249886"/>
    </source>
</evidence>
<feature type="DNA-binding region" description="H-T-H motif" evidence="2">
    <location>
        <begin position="33"/>
        <end position="52"/>
    </location>
</feature>
<dbReference type="EMBL" id="UARK01000031">
    <property type="protein sequence ID" value="SPW31319.1"/>
    <property type="molecule type" value="Genomic_DNA"/>
</dbReference>
<sequence length="204" mass="22630">MGEVRQAKKAATRRALARATAALARDRGADVVSIAEITTAVGVSQRTFHNYFDSKEDAIMEFAVFCVDNLIDTMEMLPPGANTSVIAAVEQAVIMHLDVPDAELESFYSFRLLRQQFDTRSHEKYNELREDLKVRVLARVRALYPELSDWAVQVQLACAATAAKLALDRYYSYCHTAADDADSKSAGNGDAILLVHEAFAQLKR</sequence>
<dbReference type="RefSeq" id="WP_005527250.1">
    <property type="nucleotide sequence ID" value="NZ_CAUOLB010000008.1"/>
</dbReference>
<reference evidence="4 5" key="1">
    <citation type="submission" date="2018-06" db="EMBL/GenBank/DDBJ databases">
        <authorList>
            <consortium name="Pathogen Informatics"/>
            <person name="Doyle S."/>
        </authorList>
    </citation>
    <scope>NUCLEOTIDE SEQUENCE [LARGE SCALE GENOMIC DNA]</scope>
    <source>
        <strain evidence="4 5">NCTC10254</strain>
    </source>
</reference>
<feature type="domain" description="HTH tetR-type" evidence="3">
    <location>
        <begin position="10"/>
        <end position="70"/>
    </location>
</feature>
<evidence type="ECO:0000256" key="2">
    <source>
        <dbReference type="PROSITE-ProRule" id="PRU00335"/>
    </source>
</evidence>
<dbReference type="Proteomes" id="UP000249886">
    <property type="component" value="Unassembled WGS sequence"/>
</dbReference>
<evidence type="ECO:0000256" key="1">
    <source>
        <dbReference type="ARBA" id="ARBA00023125"/>
    </source>
</evidence>